<gene>
    <name evidence="2" type="ORF">FDZ14_31315</name>
</gene>
<keyword evidence="1" id="KW-0472">Membrane</keyword>
<proteinExistence type="predicted"/>
<accession>A0A6M6E0F2</accession>
<feature type="transmembrane region" description="Helical" evidence="1">
    <location>
        <begin position="6"/>
        <end position="23"/>
    </location>
</feature>
<dbReference type="EMBL" id="CP045273">
    <property type="protein sequence ID" value="QJX80581.1"/>
    <property type="molecule type" value="Genomic_DNA"/>
</dbReference>
<sequence>MLLNFLNILIIFCILLGIIWFILKKTGKKSWAGLKRSEHVKIIDDGIQMGFGQKISIIKIDKEYFAYSYGQSGVAFHKLEASKIESQQMKWEREVMGEDHTESFQALGEVLKNEK</sequence>
<evidence type="ECO:0000256" key="1">
    <source>
        <dbReference type="SAM" id="Phobius"/>
    </source>
</evidence>
<dbReference type="Proteomes" id="UP000501076">
    <property type="component" value="Plasmid pFDU301A"/>
</dbReference>
<keyword evidence="1" id="KW-1133">Transmembrane helix</keyword>
<reference evidence="2 3" key="1">
    <citation type="submission" date="2019-10" db="EMBL/GenBank/DDBJ databases">
        <title>Complete genome sequences for adaption low water activity.</title>
        <authorList>
            <person name="Zhao L."/>
            <person name="Zhong J."/>
        </authorList>
    </citation>
    <scope>NUCLEOTIDE SEQUENCE [LARGE SCALE GENOMIC DNA]</scope>
    <source>
        <strain evidence="2 3">FDU301</strain>
        <plasmid evidence="3">pfdu301a</plasmid>
    </source>
</reference>
<keyword evidence="2" id="KW-0614">Plasmid</keyword>
<name>A0A6M6E0F2_PRIMG</name>
<dbReference type="AlphaFoldDB" id="A0A6M6E0F2"/>
<geneLocation type="plasmid" evidence="3">
    <name>pfdu301a</name>
</geneLocation>
<organism evidence="2 3">
    <name type="scientific">Priestia megaterium</name>
    <name type="common">Bacillus megaterium</name>
    <dbReference type="NCBI Taxonomy" id="1404"/>
    <lineage>
        <taxon>Bacteria</taxon>
        <taxon>Bacillati</taxon>
        <taxon>Bacillota</taxon>
        <taxon>Bacilli</taxon>
        <taxon>Bacillales</taxon>
        <taxon>Bacillaceae</taxon>
        <taxon>Priestia</taxon>
    </lineage>
</organism>
<keyword evidence="1" id="KW-0812">Transmembrane</keyword>
<evidence type="ECO:0000313" key="2">
    <source>
        <dbReference type="EMBL" id="QJX80581.1"/>
    </source>
</evidence>
<dbReference type="RefSeq" id="WP_171778576.1">
    <property type="nucleotide sequence ID" value="NZ_CP045273.1"/>
</dbReference>
<protein>
    <submittedName>
        <fullName evidence="2">Uncharacterized protein</fullName>
    </submittedName>
</protein>
<evidence type="ECO:0000313" key="3">
    <source>
        <dbReference type="Proteomes" id="UP000501076"/>
    </source>
</evidence>